<reference evidence="1 2" key="1">
    <citation type="submission" date="2015-07" db="EMBL/GenBank/DDBJ databases">
        <title>Genome analysis of myxobacterium Chondromyces crocatus Cm c5 reveals a high potential for natural compound synthesis and the genetic basis for the loss of fruiting body formation.</title>
        <authorList>
            <person name="Zaburannyi N."/>
            <person name="Bunk B."/>
            <person name="Maier J."/>
            <person name="Overmann J."/>
            <person name="Mueller R."/>
        </authorList>
    </citation>
    <scope>NUCLEOTIDE SEQUENCE [LARGE SCALE GENOMIC DNA]</scope>
    <source>
        <strain evidence="1 2">Cm c5</strain>
    </source>
</reference>
<name>A0A0K1EJF1_CHOCO</name>
<dbReference type="EMBL" id="CP012159">
    <property type="protein sequence ID" value="AKT40802.1"/>
    <property type="molecule type" value="Genomic_DNA"/>
</dbReference>
<evidence type="ECO:0000313" key="1">
    <source>
        <dbReference type="EMBL" id="AKT40802.1"/>
    </source>
</evidence>
<accession>A0A0K1EJF1</accession>
<dbReference type="STRING" id="52.CMC5_049580"/>
<sequence>MNAATIDFFKANRGANSARECKLTTAVLPPVECVTVAPGLGLP</sequence>
<gene>
    <name evidence="1" type="ORF">CMC5_049580</name>
</gene>
<keyword evidence="2" id="KW-1185">Reference proteome</keyword>
<protein>
    <submittedName>
        <fullName evidence="1">Uncharacterized protein</fullName>
    </submittedName>
</protein>
<proteinExistence type="predicted"/>
<dbReference type="AlphaFoldDB" id="A0A0K1EJF1"/>
<organism evidence="1 2">
    <name type="scientific">Chondromyces crocatus</name>
    <dbReference type="NCBI Taxonomy" id="52"/>
    <lineage>
        <taxon>Bacteria</taxon>
        <taxon>Pseudomonadati</taxon>
        <taxon>Myxococcota</taxon>
        <taxon>Polyangia</taxon>
        <taxon>Polyangiales</taxon>
        <taxon>Polyangiaceae</taxon>
        <taxon>Chondromyces</taxon>
    </lineage>
</organism>
<evidence type="ECO:0000313" key="2">
    <source>
        <dbReference type="Proteomes" id="UP000067626"/>
    </source>
</evidence>
<dbReference type="Proteomes" id="UP000067626">
    <property type="component" value="Chromosome"/>
</dbReference>
<dbReference type="KEGG" id="ccro:CMC5_049580"/>